<evidence type="ECO:0000313" key="2">
    <source>
        <dbReference type="EMBL" id="SMF97068.1"/>
    </source>
</evidence>
<keyword evidence="1" id="KW-0175">Coiled coil</keyword>
<feature type="coiled-coil region" evidence="1">
    <location>
        <begin position="38"/>
        <end position="65"/>
    </location>
</feature>
<dbReference type="EMBL" id="FXAM01000001">
    <property type="protein sequence ID" value="SMF97068.1"/>
    <property type="molecule type" value="Genomic_DNA"/>
</dbReference>
<name>A0A1Y6D296_9GAMM</name>
<dbReference type="AlphaFoldDB" id="A0A1Y6D296"/>
<evidence type="ECO:0000313" key="3">
    <source>
        <dbReference type="Proteomes" id="UP000192923"/>
    </source>
</evidence>
<keyword evidence="3" id="KW-1185">Reference proteome</keyword>
<protein>
    <submittedName>
        <fullName evidence="2">Uncharacterized protein</fullName>
    </submittedName>
</protein>
<dbReference type="STRING" id="1760988.SAMN02949497_4485"/>
<accession>A0A1Y6D296</accession>
<reference evidence="2 3" key="1">
    <citation type="submission" date="2016-12" db="EMBL/GenBank/DDBJ databases">
        <authorList>
            <person name="Song W.-J."/>
            <person name="Kurnit D.M."/>
        </authorList>
    </citation>
    <scope>NUCLEOTIDE SEQUENCE [LARGE SCALE GENOMIC DNA]</scope>
    <source>
        <strain evidence="2 3">175</strain>
    </source>
</reference>
<dbReference type="Proteomes" id="UP000192923">
    <property type="component" value="Unassembled WGS sequence"/>
</dbReference>
<sequence>MEQAGWVHPDVPEKERLARGVNRWAVNGAVHVLFSARARREVEKRERERELFRELKENLRREAREEPDSL</sequence>
<evidence type="ECO:0000256" key="1">
    <source>
        <dbReference type="SAM" id="Coils"/>
    </source>
</evidence>
<gene>
    <name evidence="2" type="ORF">SAMN02949497_4485</name>
</gene>
<proteinExistence type="predicted"/>
<organism evidence="2 3">
    <name type="scientific">Methylomagnum ishizawai</name>
    <dbReference type="NCBI Taxonomy" id="1760988"/>
    <lineage>
        <taxon>Bacteria</taxon>
        <taxon>Pseudomonadati</taxon>
        <taxon>Pseudomonadota</taxon>
        <taxon>Gammaproteobacteria</taxon>
        <taxon>Methylococcales</taxon>
        <taxon>Methylococcaceae</taxon>
        <taxon>Methylomagnum</taxon>
    </lineage>
</organism>